<dbReference type="GO" id="GO:0032259">
    <property type="term" value="P:methylation"/>
    <property type="evidence" value="ECO:0007669"/>
    <property type="project" value="UniProtKB-KW"/>
</dbReference>
<evidence type="ECO:0000313" key="7">
    <source>
        <dbReference type="EMBL" id="QCN84246.1"/>
    </source>
</evidence>
<dbReference type="InterPro" id="IPR004557">
    <property type="entry name" value="PrmC-related"/>
</dbReference>
<dbReference type="CDD" id="cd02440">
    <property type="entry name" value="AdoMet_MTases"/>
    <property type="match status" value="1"/>
</dbReference>
<keyword evidence="9" id="KW-1185">Reference proteome</keyword>
<accession>A0A3S9ZMK4</accession>
<evidence type="ECO:0000256" key="1">
    <source>
        <dbReference type="ARBA" id="ARBA00006149"/>
    </source>
</evidence>
<evidence type="ECO:0000313" key="9">
    <source>
        <dbReference type="Proteomes" id="UP000501753"/>
    </source>
</evidence>
<dbReference type="EMBL" id="CP029078">
    <property type="protein sequence ID" value="QCN84246.1"/>
    <property type="molecule type" value="Genomic_DNA"/>
</dbReference>
<evidence type="ECO:0000256" key="3">
    <source>
        <dbReference type="ARBA" id="ARBA00022679"/>
    </source>
</evidence>
<evidence type="ECO:0000313" key="6">
    <source>
        <dbReference type="EMBL" id="AZS88909.1"/>
    </source>
</evidence>
<evidence type="ECO:0000313" key="8">
    <source>
        <dbReference type="Proteomes" id="UP000271291"/>
    </source>
</evidence>
<comment type="similarity">
    <text evidence="1">Belongs to the eukaryotic/archaeal PrmC-related family.</text>
</comment>
<proteinExistence type="inferred from homology"/>
<dbReference type="SUPFAM" id="SSF53335">
    <property type="entry name" value="S-adenosyl-L-methionine-dependent methyltransferases"/>
    <property type="match status" value="1"/>
</dbReference>
<reference evidence="7 9" key="1">
    <citation type="submission" date="2018-04" db="EMBL/GenBank/DDBJ databases">
        <title>Complete genome sequences of Streptomyces griseoviridis K61 and characterization of antagonistic properties of biological control agents.</title>
        <authorList>
            <person name="Mariita R.M."/>
            <person name="Sello J.K."/>
        </authorList>
    </citation>
    <scope>NUCLEOTIDE SEQUENCE [LARGE SCALE GENOMIC DNA]</scope>
    <source>
        <strain evidence="7 9">K61</strain>
    </source>
</reference>
<dbReference type="NCBIfam" id="TIGR00537">
    <property type="entry name" value="hemK_rel_arch"/>
    <property type="match status" value="1"/>
</dbReference>
<dbReference type="InterPro" id="IPR052190">
    <property type="entry name" value="Euk-Arch_PrmC-MTase"/>
</dbReference>
<evidence type="ECO:0000256" key="4">
    <source>
        <dbReference type="ARBA" id="ARBA00022691"/>
    </source>
</evidence>
<name>A0A3S9ZMK4_STRGD</name>
<dbReference type="RefSeq" id="WP_127181679.1">
    <property type="nucleotide sequence ID" value="NZ_CP029078.1"/>
</dbReference>
<gene>
    <name evidence="7" type="ORF">DDJ31_04015</name>
    <name evidence="6" type="ORF">ELQ87_35235</name>
</gene>
<dbReference type="GO" id="GO:0035657">
    <property type="term" value="C:eRF1 methyltransferase complex"/>
    <property type="evidence" value="ECO:0007669"/>
    <property type="project" value="TreeGrafter"/>
</dbReference>
<reference evidence="6 8" key="2">
    <citation type="submission" date="2018-12" db="EMBL/GenBank/DDBJ databases">
        <title>Streptomyces griseoviridis F1-27 complete genome.</title>
        <authorList>
            <person name="Mariita R.M."/>
            <person name="Sello J.K."/>
        </authorList>
    </citation>
    <scope>NUCLEOTIDE SEQUENCE [LARGE SCALE GENOMIC DNA]</scope>
    <source>
        <strain evidence="6 8">F1-27</strain>
    </source>
</reference>
<dbReference type="GO" id="GO:0003676">
    <property type="term" value="F:nucleic acid binding"/>
    <property type="evidence" value="ECO:0007669"/>
    <property type="project" value="InterPro"/>
</dbReference>
<dbReference type="GO" id="GO:0008757">
    <property type="term" value="F:S-adenosylmethionine-dependent methyltransferase activity"/>
    <property type="evidence" value="ECO:0007669"/>
    <property type="project" value="TreeGrafter"/>
</dbReference>
<dbReference type="Proteomes" id="UP000501753">
    <property type="component" value="Chromosome"/>
</dbReference>
<dbReference type="PROSITE" id="PS00092">
    <property type="entry name" value="N6_MTASE"/>
    <property type="match status" value="1"/>
</dbReference>
<dbReference type="GO" id="GO:0008170">
    <property type="term" value="F:N-methyltransferase activity"/>
    <property type="evidence" value="ECO:0007669"/>
    <property type="project" value="UniProtKB-ARBA"/>
</dbReference>
<keyword evidence="4" id="KW-0949">S-adenosyl-L-methionine</keyword>
<dbReference type="Proteomes" id="UP000271291">
    <property type="component" value="Chromosome"/>
</dbReference>
<sequence>MTTPPPGTVRRPPRLLRPPGVYAPQLDTRLLLGALSRERLTAGAELLDVGTGTGALALFAARRGARVTALDVSRRAVLATRLNARRSHLRVRVLRGDMASLTDSSWDVVVSNPPYVPSPSTAVPTRGKARAWDAGRDGRAVLDGVCDGAAGTLKSGGVLLLVHSGLCGTGATLRRLEEAGLRARVCERVVIPYGPVLWSRLRWLCDNGLASETGSSEELVVIRAERS</sequence>
<dbReference type="KEGG" id="sgd:ELQ87_35235"/>
<dbReference type="InterPro" id="IPR007848">
    <property type="entry name" value="Small_mtfrase_dom"/>
</dbReference>
<protein>
    <submittedName>
        <fullName evidence="6 7">Methyltransferase</fullName>
    </submittedName>
</protein>
<dbReference type="PANTHER" id="PTHR45875:SF1">
    <property type="entry name" value="METHYLTRANSFERASE N6AMT1"/>
    <property type="match status" value="1"/>
</dbReference>
<dbReference type="InterPro" id="IPR029063">
    <property type="entry name" value="SAM-dependent_MTases_sf"/>
</dbReference>
<evidence type="ECO:0000259" key="5">
    <source>
        <dbReference type="Pfam" id="PF05175"/>
    </source>
</evidence>
<feature type="domain" description="Methyltransferase small" evidence="5">
    <location>
        <begin position="18"/>
        <end position="116"/>
    </location>
</feature>
<dbReference type="Pfam" id="PF05175">
    <property type="entry name" value="MTS"/>
    <property type="match status" value="1"/>
</dbReference>
<dbReference type="OrthoDB" id="8746524at2"/>
<dbReference type="GO" id="GO:0008276">
    <property type="term" value="F:protein methyltransferase activity"/>
    <property type="evidence" value="ECO:0007669"/>
    <property type="project" value="TreeGrafter"/>
</dbReference>
<dbReference type="AlphaFoldDB" id="A0A3S9ZMK4"/>
<evidence type="ECO:0000256" key="2">
    <source>
        <dbReference type="ARBA" id="ARBA00022603"/>
    </source>
</evidence>
<dbReference type="PANTHER" id="PTHR45875">
    <property type="entry name" value="METHYLTRANSFERASE N6AMT1"/>
    <property type="match status" value="1"/>
</dbReference>
<dbReference type="InterPro" id="IPR002052">
    <property type="entry name" value="DNA_methylase_N6_adenine_CS"/>
</dbReference>
<organism evidence="6 8">
    <name type="scientific">Streptomyces griseoviridis</name>
    <dbReference type="NCBI Taxonomy" id="45398"/>
    <lineage>
        <taxon>Bacteria</taxon>
        <taxon>Bacillati</taxon>
        <taxon>Actinomycetota</taxon>
        <taxon>Actinomycetes</taxon>
        <taxon>Kitasatosporales</taxon>
        <taxon>Streptomycetaceae</taxon>
        <taxon>Streptomyces</taxon>
    </lineage>
</organism>
<keyword evidence="2 6" id="KW-0489">Methyltransferase</keyword>
<dbReference type="Gene3D" id="3.40.50.150">
    <property type="entry name" value="Vaccinia Virus protein VP39"/>
    <property type="match status" value="1"/>
</dbReference>
<keyword evidence="3 6" id="KW-0808">Transferase</keyword>
<dbReference type="EMBL" id="CP034687">
    <property type="protein sequence ID" value="AZS88909.1"/>
    <property type="molecule type" value="Genomic_DNA"/>
</dbReference>